<name>A0A6S7GCD1_PARCT</name>
<organism evidence="2 3">
    <name type="scientific">Paramuricea clavata</name>
    <name type="common">Red gorgonian</name>
    <name type="synonym">Violescent sea-whip</name>
    <dbReference type="NCBI Taxonomy" id="317549"/>
    <lineage>
        <taxon>Eukaryota</taxon>
        <taxon>Metazoa</taxon>
        <taxon>Cnidaria</taxon>
        <taxon>Anthozoa</taxon>
        <taxon>Octocorallia</taxon>
        <taxon>Malacalcyonacea</taxon>
        <taxon>Plexauridae</taxon>
        <taxon>Paramuricea</taxon>
    </lineage>
</organism>
<keyword evidence="3" id="KW-1185">Reference proteome</keyword>
<dbReference type="InterPro" id="IPR041588">
    <property type="entry name" value="Integrase_H2C2"/>
</dbReference>
<dbReference type="Proteomes" id="UP001152795">
    <property type="component" value="Unassembled WGS sequence"/>
</dbReference>
<dbReference type="Pfam" id="PF17921">
    <property type="entry name" value="Integrase_H2C2"/>
    <property type="match status" value="1"/>
</dbReference>
<gene>
    <name evidence="2" type="ORF">PACLA_8A057427</name>
</gene>
<dbReference type="Gene3D" id="1.10.340.70">
    <property type="match status" value="1"/>
</dbReference>
<dbReference type="InterPro" id="IPR008042">
    <property type="entry name" value="Retrotrans_Pao"/>
</dbReference>
<evidence type="ECO:0000313" key="3">
    <source>
        <dbReference type="Proteomes" id="UP001152795"/>
    </source>
</evidence>
<feature type="domain" description="Integrase zinc-binding" evidence="1">
    <location>
        <begin position="474"/>
        <end position="518"/>
    </location>
</feature>
<dbReference type="OrthoDB" id="5985737at2759"/>
<dbReference type="AlphaFoldDB" id="A0A6S7GCD1"/>
<protein>
    <recommendedName>
        <fullName evidence="1">Integrase zinc-binding domain-containing protein</fullName>
    </recommendedName>
</protein>
<dbReference type="Pfam" id="PF05380">
    <property type="entry name" value="Peptidase_A17"/>
    <property type="match status" value="1"/>
</dbReference>
<reference evidence="2" key="1">
    <citation type="submission" date="2020-04" db="EMBL/GenBank/DDBJ databases">
        <authorList>
            <person name="Alioto T."/>
            <person name="Alioto T."/>
            <person name="Gomez Garrido J."/>
        </authorList>
    </citation>
    <scope>NUCLEOTIDE SEQUENCE</scope>
    <source>
        <strain evidence="2">A484AB</strain>
    </source>
</reference>
<dbReference type="EMBL" id="CACRXK020000556">
    <property type="protein sequence ID" value="CAB3982931.1"/>
    <property type="molecule type" value="Genomic_DNA"/>
</dbReference>
<comment type="caution">
    <text evidence="2">The sequence shown here is derived from an EMBL/GenBank/DDBJ whole genome shotgun (WGS) entry which is preliminary data.</text>
</comment>
<evidence type="ECO:0000259" key="1">
    <source>
        <dbReference type="Pfam" id="PF17921"/>
    </source>
</evidence>
<dbReference type="PANTHER" id="PTHR47331">
    <property type="entry name" value="PHD-TYPE DOMAIN-CONTAINING PROTEIN"/>
    <property type="match status" value="1"/>
</dbReference>
<sequence>MIFRMRQTARETTGQIDDLFKVGGFQIKHWIYSSENVNDDSANRSLGSKSVCEKQIQNTGTAFSEGDEQKVLGVRWDSNRDEFCFKTQLNFTPKIKKLRSGPNLTQEQVPALIPPILTKRMVLSQINGIYDPLGLAAPFTVRAKILMRQLWIGESKDLTWDDPFPSSLREEWLRFFIELFNIEKVTFRRCVKPVGAVGNPALVMFSDGSDQAYGTCAYVRWQLENGTFGTNLLAAKSRVTPIRKTTIVRTELNGALLSKRLSVFIKKESRPIFEKEYFFVDSEIVRAMIQKDSYGFNTYAAVRIGEIQEGTSPSDWHWIEGKLNIADWITRGKNPSELDKNSLWQTGPDFLHLHESEWPIKKFVLPDHLPEETKAAMIIKVELRIILSHAIDILRFSCYYRLLRNTELLWIKEAQKSLQQRFEKGKFNRLCARKRKDGIIIVGGRIPKSSESSYDEQELILMPFDHRVSRLYAERVHSRGHNGVSTTMSKIRTRFWILKLRKMARAIREQCVICRKKQKILESQVMGTLPKERVTPAPPWNSTAVDFFGPFQTRDSNSIRGQWKVGRVSKALVEDDGRVRRVEVQYKCLPTKETKVYKGQAYTTIERPVQRLVVIVAANESFERD</sequence>
<proteinExistence type="predicted"/>
<evidence type="ECO:0000313" key="2">
    <source>
        <dbReference type="EMBL" id="CAB3982931.1"/>
    </source>
</evidence>
<accession>A0A6S7GCD1</accession>